<dbReference type="AlphaFoldDB" id="A0A3P7GM79"/>
<organism evidence="1">
    <name type="scientific">Toxocara canis</name>
    <name type="common">Canine roundworm</name>
    <dbReference type="NCBI Taxonomy" id="6265"/>
    <lineage>
        <taxon>Eukaryota</taxon>
        <taxon>Metazoa</taxon>
        <taxon>Ecdysozoa</taxon>
        <taxon>Nematoda</taxon>
        <taxon>Chromadorea</taxon>
        <taxon>Rhabditida</taxon>
        <taxon>Spirurina</taxon>
        <taxon>Ascaridomorpha</taxon>
        <taxon>Ascaridoidea</taxon>
        <taxon>Toxocaridae</taxon>
        <taxon>Toxocara</taxon>
    </lineage>
</organism>
<sequence>MDVVLTFDDICVLVGNDIEVVVEVKVEVNDEVEEEIEVRIGDKVEAEVGTEKEVATEVGVEVGRFSPNVPMLDNGVIVQLEPIVKATANTRQQRPRLFAQLSPEEFFMGGARPTRAWLAILSLSSVLRSFFAHKSKVHMFQREIIWTTIIASNIYERLIFDVVSWTMESSPHSDGDKMGDNQYGGILSAGPPLGS</sequence>
<reference evidence="1" key="1">
    <citation type="submission" date="2018-11" db="EMBL/GenBank/DDBJ databases">
        <authorList>
            <consortium name="Pathogen Informatics"/>
        </authorList>
    </citation>
    <scope>NUCLEOTIDE SEQUENCE [LARGE SCALE GENOMIC DNA]</scope>
</reference>
<evidence type="ECO:0000313" key="1">
    <source>
        <dbReference type="EMBL" id="VDM42684.1"/>
    </source>
</evidence>
<gene>
    <name evidence="1" type="ORF">TCNE_LOCUS11363</name>
</gene>
<protein>
    <submittedName>
        <fullName evidence="1">Uncharacterized protein</fullName>
    </submittedName>
</protein>
<dbReference type="EMBL" id="UYWY01020833">
    <property type="protein sequence ID" value="VDM42684.1"/>
    <property type="molecule type" value="Genomic_DNA"/>
</dbReference>
<accession>A0A3P7GM79</accession>
<name>A0A3P7GM79_TOXCA</name>
<proteinExistence type="predicted"/>